<dbReference type="SUPFAM" id="SSF49785">
    <property type="entry name" value="Galactose-binding domain-like"/>
    <property type="match status" value="1"/>
</dbReference>
<dbReference type="Gene3D" id="2.60.120.260">
    <property type="entry name" value="Galactose-binding domain-like"/>
    <property type="match status" value="1"/>
</dbReference>
<dbReference type="Pfam" id="PF00754">
    <property type="entry name" value="F5_F8_type_C"/>
    <property type="match status" value="1"/>
</dbReference>
<feature type="chain" id="PRO_5046276816" evidence="5">
    <location>
        <begin position="19"/>
        <end position="854"/>
    </location>
</feature>
<dbReference type="InterPro" id="IPR009056">
    <property type="entry name" value="Cyt_c-like_dom"/>
</dbReference>
<evidence type="ECO:0000259" key="6">
    <source>
        <dbReference type="PROSITE" id="PS50022"/>
    </source>
</evidence>
<dbReference type="InterPro" id="IPR036909">
    <property type="entry name" value="Cyt_c-like_dom_sf"/>
</dbReference>
<evidence type="ECO:0000259" key="7">
    <source>
        <dbReference type="PROSITE" id="PS51007"/>
    </source>
</evidence>
<proteinExistence type="predicted"/>
<gene>
    <name evidence="8" type="ORF">WKV53_20975</name>
</gene>
<name>A0ABU9B020_9BACT</name>
<dbReference type="InterPro" id="IPR011042">
    <property type="entry name" value="6-blade_b-propeller_TolB-like"/>
</dbReference>
<evidence type="ECO:0000256" key="1">
    <source>
        <dbReference type="ARBA" id="ARBA00022617"/>
    </source>
</evidence>
<sequence length="854" mass="94264">MKSRILLLSLASVTAAHAQADKFPPMPAVQAQTPQQAAKSFELPPGYRMELVLSEPEITDPVVTAFDGNGRMFVAEMRTYMQDIDGNNQRKTASRISLHTDTNGDGTYDKHTVFVDNLMLPRMILPLGKGQIVVNETDSLDLYLYTDTNDDGVSDKKELWWAGGPRGGNLEHQPSGLVWAIDNGIYTTYNSFRLRWTPNGIKKEETKANDGQWGLNQDDLGNLYYVNAGGEKGPISFQAPVVYGMFNPQDQFADGFTELFPAVGVRDFQGGLGKVREPEGTLKSFSSGAGIEVFRGDQLPSELLGDVFFGEPVGRLVRRAKVSNNGGLKVLSNPYQEQKSEFLRSKDLCFRPINMTTAPDGTLYITDMYRGIIQEAAWVNPGSYLRKVVEQYQFDKVIGHGRIWRLVHTSTQKVKPPRMFDEPTAQLATHLASPNGWWRDTAQRLLILRQDKSVVPLLEKVAKQHKSPLTRLHALWTLQGLDAVTPELVRAKMADTDPGVRAGAIRVSETLFRKGDASFQKDIEKLAKDPDPNVALQACMTAKYLAWPDHMKLVSDTVLNSTAKGVKEIGATLMLPPGQKLTEYSDKERVVLKKGEEIYSTLCASCHGQNGLGLEIAGMKGHMLAPPLGGSKTININPKGGIYVLLKGLQGDIDNKKYEGLMISMASNDDEWIASVLSYVRNNFGNHGTFVSPSDVAQARKDTESRSSPWTYQELHAQLPQVIPSNKLKVTASHNGGEANRAIDGSAESRYTTNKFMEPGMWFQIELDAETPVIGLVLDTSGSANDYPRGYEVTVSKDGQEWSQPVAKGDSKNAITEISLDGTPKKFIRITQLGSAPGNFWSIHELRVLADPKK</sequence>
<dbReference type="SUPFAM" id="SSF48371">
    <property type="entry name" value="ARM repeat"/>
    <property type="match status" value="1"/>
</dbReference>
<dbReference type="EMBL" id="JBBUKT010000009">
    <property type="protein sequence ID" value="MEK7953000.1"/>
    <property type="molecule type" value="Genomic_DNA"/>
</dbReference>
<evidence type="ECO:0000313" key="9">
    <source>
        <dbReference type="Proteomes" id="UP001371305"/>
    </source>
</evidence>
<organism evidence="8 9">
    <name type="scientific">Luteolibacter soli</name>
    <dbReference type="NCBI Taxonomy" id="3135280"/>
    <lineage>
        <taxon>Bacteria</taxon>
        <taxon>Pseudomonadati</taxon>
        <taxon>Verrucomicrobiota</taxon>
        <taxon>Verrucomicrobiia</taxon>
        <taxon>Verrucomicrobiales</taxon>
        <taxon>Verrucomicrobiaceae</taxon>
        <taxon>Luteolibacter</taxon>
    </lineage>
</organism>
<feature type="domain" description="Cytochrome c" evidence="7">
    <location>
        <begin position="590"/>
        <end position="684"/>
    </location>
</feature>
<dbReference type="PANTHER" id="PTHR33546">
    <property type="entry name" value="LARGE, MULTIFUNCTIONAL SECRETED PROTEIN-RELATED"/>
    <property type="match status" value="1"/>
</dbReference>
<dbReference type="InterPro" id="IPR000421">
    <property type="entry name" value="FA58C"/>
</dbReference>
<dbReference type="Proteomes" id="UP001371305">
    <property type="component" value="Unassembled WGS sequence"/>
</dbReference>
<keyword evidence="5" id="KW-0732">Signal</keyword>
<evidence type="ECO:0000256" key="5">
    <source>
        <dbReference type="SAM" id="SignalP"/>
    </source>
</evidence>
<dbReference type="Pfam" id="PF23500">
    <property type="entry name" value="DUF7133"/>
    <property type="match status" value="1"/>
</dbReference>
<keyword evidence="3 4" id="KW-0408">Iron</keyword>
<reference evidence="8 9" key="1">
    <citation type="submission" date="2024-04" db="EMBL/GenBank/DDBJ databases">
        <title>Luteolibacter sp. isolated from soil.</title>
        <authorList>
            <person name="An J."/>
        </authorList>
    </citation>
    <scope>NUCLEOTIDE SEQUENCE [LARGE SCALE GENOMIC DNA]</scope>
    <source>
        <strain evidence="8 9">Y139</strain>
    </source>
</reference>
<keyword evidence="9" id="KW-1185">Reference proteome</keyword>
<keyword evidence="2 4" id="KW-0479">Metal-binding</keyword>
<dbReference type="PANTHER" id="PTHR33546:SF1">
    <property type="entry name" value="LARGE, MULTIFUNCTIONAL SECRETED PROTEIN"/>
    <property type="match status" value="1"/>
</dbReference>
<accession>A0ABU9B020</accession>
<dbReference type="PROSITE" id="PS51007">
    <property type="entry name" value="CYTC"/>
    <property type="match status" value="1"/>
</dbReference>
<dbReference type="Pfam" id="PF00034">
    <property type="entry name" value="Cytochrom_C"/>
    <property type="match status" value="1"/>
</dbReference>
<dbReference type="Gene3D" id="1.10.760.10">
    <property type="entry name" value="Cytochrome c-like domain"/>
    <property type="match status" value="1"/>
</dbReference>
<comment type="caution">
    <text evidence="8">The sequence shown here is derived from an EMBL/GenBank/DDBJ whole genome shotgun (WGS) entry which is preliminary data.</text>
</comment>
<feature type="signal peptide" evidence="5">
    <location>
        <begin position="1"/>
        <end position="18"/>
    </location>
</feature>
<dbReference type="InterPro" id="IPR008979">
    <property type="entry name" value="Galactose-bd-like_sf"/>
</dbReference>
<dbReference type="InterPro" id="IPR011989">
    <property type="entry name" value="ARM-like"/>
</dbReference>
<feature type="domain" description="F5/8 type C" evidence="6">
    <location>
        <begin position="711"/>
        <end position="851"/>
    </location>
</feature>
<dbReference type="RefSeq" id="WP_341406759.1">
    <property type="nucleotide sequence ID" value="NZ_JBBUKT010000009.1"/>
</dbReference>
<dbReference type="Gene3D" id="2.120.10.30">
    <property type="entry name" value="TolB, C-terminal domain"/>
    <property type="match status" value="1"/>
</dbReference>
<keyword evidence="1 4" id="KW-0349">Heme</keyword>
<dbReference type="PROSITE" id="PS50022">
    <property type="entry name" value="FA58C_3"/>
    <property type="match status" value="1"/>
</dbReference>
<protein>
    <submittedName>
        <fullName evidence="8">Discoidin domain-containing protein</fullName>
    </submittedName>
</protein>
<evidence type="ECO:0000256" key="2">
    <source>
        <dbReference type="ARBA" id="ARBA00022723"/>
    </source>
</evidence>
<dbReference type="Gene3D" id="1.25.10.10">
    <property type="entry name" value="Leucine-rich Repeat Variant"/>
    <property type="match status" value="1"/>
</dbReference>
<evidence type="ECO:0000313" key="8">
    <source>
        <dbReference type="EMBL" id="MEK7953000.1"/>
    </source>
</evidence>
<evidence type="ECO:0000256" key="4">
    <source>
        <dbReference type="PROSITE-ProRule" id="PRU00433"/>
    </source>
</evidence>
<dbReference type="InterPro" id="IPR016024">
    <property type="entry name" value="ARM-type_fold"/>
</dbReference>
<dbReference type="SUPFAM" id="SSF63829">
    <property type="entry name" value="Calcium-dependent phosphotriesterase"/>
    <property type="match status" value="1"/>
</dbReference>
<evidence type="ECO:0000256" key="3">
    <source>
        <dbReference type="ARBA" id="ARBA00023004"/>
    </source>
</evidence>
<dbReference type="SUPFAM" id="SSF46626">
    <property type="entry name" value="Cytochrome c"/>
    <property type="match status" value="1"/>
</dbReference>
<dbReference type="InterPro" id="IPR055557">
    <property type="entry name" value="DUF7133"/>
</dbReference>